<comment type="caution">
    <text evidence="2">The sequence shown here is derived from an EMBL/GenBank/DDBJ whole genome shotgun (WGS) entry which is preliminary data.</text>
</comment>
<gene>
    <name evidence="2" type="ORF">ACFPZN_52525</name>
</gene>
<dbReference type="InterPro" id="IPR007278">
    <property type="entry name" value="DUF397"/>
</dbReference>
<dbReference type="RefSeq" id="WP_378292250.1">
    <property type="nucleotide sequence ID" value="NZ_JBHSON010000146.1"/>
</dbReference>
<evidence type="ECO:0000259" key="1">
    <source>
        <dbReference type="Pfam" id="PF04149"/>
    </source>
</evidence>
<protein>
    <submittedName>
        <fullName evidence="2">DUF397 domain-containing protein</fullName>
    </submittedName>
</protein>
<sequence>MRRSRIWSLGSRADGKTLVSSSPELDGVRWRKSGRSGGNGQCVEVAALGGHVGVRDSQAPAAGHLVISRAVFADVVARIKGGAVTP</sequence>
<dbReference type="Proteomes" id="UP001596074">
    <property type="component" value="Unassembled WGS sequence"/>
</dbReference>
<reference evidence="3" key="1">
    <citation type="journal article" date="2019" name="Int. J. Syst. Evol. Microbiol.">
        <title>The Global Catalogue of Microorganisms (GCM) 10K type strain sequencing project: providing services to taxonomists for standard genome sequencing and annotation.</title>
        <authorList>
            <consortium name="The Broad Institute Genomics Platform"/>
            <consortium name="The Broad Institute Genome Sequencing Center for Infectious Disease"/>
            <person name="Wu L."/>
            <person name="Ma J."/>
        </authorList>
    </citation>
    <scope>NUCLEOTIDE SEQUENCE [LARGE SCALE GENOMIC DNA]</scope>
    <source>
        <strain evidence="3">KCTC 42087</strain>
    </source>
</reference>
<dbReference type="EMBL" id="JBHSON010000146">
    <property type="protein sequence ID" value="MFC5754299.1"/>
    <property type="molecule type" value="Genomic_DNA"/>
</dbReference>
<accession>A0ABW1AIE6</accession>
<organism evidence="2 3">
    <name type="scientific">Actinomadura rugatobispora</name>
    <dbReference type="NCBI Taxonomy" id="1994"/>
    <lineage>
        <taxon>Bacteria</taxon>
        <taxon>Bacillati</taxon>
        <taxon>Actinomycetota</taxon>
        <taxon>Actinomycetes</taxon>
        <taxon>Streptosporangiales</taxon>
        <taxon>Thermomonosporaceae</taxon>
        <taxon>Actinomadura</taxon>
    </lineage>
</organism>
<evidence type="ECO:0000313" key="3">
    <source>
        <dbReference type="Proteomes" id="UP001596074"/>
    </source>
</evidence>
<dbReference type="Pfam" id="PF04149">
    <property type="entry name" value="DUF397"/>
    <property type="match status" value="1"/>
</dbReference>
<keyword evidence="3" id="KW-1185">Reference proteome</keyword>
<proteinExistence type="predicted"/>
<name>A0ABW1AIE6_9ACTN</name>
<evidence type="ECO:0000313" key="2">
    <source>
        <dbReference type="EMBL" id="MFC5754299.1"/>
    </source>
</evidence>
<feature type="domain" description="DUF397" evidence="1">
    <location>
        <begin position="29"/>
        <end position="80"/>
    </location>
</feature>